<evidence type="ECO:0000313" key="3">
    <source>
        <dbReference type="EMBL" id="UUF08030.1"/>
    </source>
</evidence>
<dbReference type="InterPro" id="IPR022029">
    <property type="entry name" value="YoaR-like_PG-bd"/>
</dbReference>
<sequence length="426" mass="48363">MEMNQGRIIRLIIASLNTVFILSFIAYKVFEFQDAKALVLAYEDIALPNIFINDLDVSNLNRDEIKAMIDDQIKQYKERKIIVHVGEKDFETTLSQFNPTVNQEMDQLVDEIIAIGKDLELMEQASQIKEPMRYEFTVNYTYDHDEVEKWARMIEKEVYVEKVEPKFEMAGYGILKLNEGQDGQLILTEELRDMLIEELDISSMDPIEVEANVMTDPRERDIEQLKMINTKISSYSTDYPTGIPRAKNVELAASKINHTILMPGEQFSYAEKVSPVDGAHGYVNATIFLNGRAVPGVGGGICQVSSTLYNAQLKAGIIATERRNHSLPVSYVPLGQDATMADNAIDLKFINTLEYPIYIHTYAQYGSLTVEIWSNSEALHGITYRPKTIIYDGGLKADTTLYGYNADGEVVYEQFLHTSVYKKKTH</sequence>
<dbReference type="Proteomes" id="UP001058072">
    <property type="component" value="Chromosome"/>
</dbReference>
<protein>
    <submittedName>
        <fullName evidence="3">VanW family protein</fullName>
    </submittedName>
</protein>
<dbReference type="RefSeq" id="WP_068758883.1">
    <property type="nucleotide sequence ID" value="NZ_CP071250.1"/>
</dbReference>
<keyword evidence="1" id="KW-0472">Membrane</keyword>
<reference evidence="3" key="1">
    <citation type="submission" date="2021-03" db="EMBL/GenBank/DDBJ databases">
        <title>Comparative Genomics and Metabolomics in the genus Turicibacter.</title>
        <authorList>
            <person name="Maki J."/>
            <person name="Looft T."/>
        </authorList>
    </citation>
    <scope>NUCLEOTIDE SEQUENCE</scope>
    <source>
        <strain evidence="3">ISU324</strain>
    </source>
</reference>
<dbReference type="InterPro" id="IPR007391">
    <property type="entry name" value="Vancomycin_resist_VanW"/>
</dbReference>
<dbReference type="Pfam" id="PF04294">
    <property type="entry name" value="VanW"/>
    <property type="match status" value="1"/>
</dbReference>
<dbReference type="PANTHER" id="PTHR35788">
    <property type="entry name" value="EXPORTED PROTEIN-RELATED"/>
    <property type="match status" value="1"/>
</dbReference>
<feature type="transmembrane region" description="Helical" evidence="1">
    <location>
        <begin position="12"/>
        <end position="30"/>
    </location>
</feature>
<evidence type="ECO:0000256" key="1">
    <source>
        <dbReference type="SAM" id="Phobius"/>
    </source>
</evidence>
<feature type="domain" description="YoaR-like putative peptidoglycan binding" evidence="2">
    <location>
        <begin position="103"/>
        <end position="200"/>
    </location>
</feature>
<proteinExistence type="predicted"/>
<dbReference type="AlphaFoldDB" id="A0A9Q9CGA8"/>
<accession>A0A9Q9CGA8</accession>
<organism evidence="3 4">
    <name type="scientific">Turicibacter bilis</name>
    <dbReference type="NCBI Taxonomy" id="2735723"/>
    <lineage>
        <taxon>Bacteria</taxon>
        <taxon>Bacillati</taxon>
        <taxon>Bacillota</taxon>
        <taxon>Erysipelotrichia</taxon>
        <taxon>Erysipelotrichales</taxon>
        <taxon>Turicibacteraceae</taxon>
        <taxon>Turicibacter</taxon>
    </lineage>
</organism>
<dbReference type="InterPro" id="IPR052913">
    <property type="entry name" value="Glycopeptide_resist_protein"/>
</dbReference>
<name>A0A9Q9CGA8_9FIRM</name>
<dbReference type="Pfam" id="PF12229">
    <property type="entry name" value="PG_binding_4"/>
    <property type="match status" value="1"/>
</dbReference>
<evidence type="ECO:0000313" key="4">
    <source>
        <dbReference type="Proteomes" id="UP001058072"/>
    </source>
</evidence>
<dbReference type="EMBL" id="CP071250">
    <property type="protein sequence ID" value="UUF08030.1"/>
    <property type="molecule type" value="Genomic_DNA"/>
</dbReference>
<dbReference type="PANTHER" id="PTHR35788:SF1">
    <property type="entry name" value="EXPORTED PROTEIN"/>
    <property type="match status" value="1"/>
</dbReference>
<keyword evidence="1" id="KW-0812">Transmembrane</keyword>
<evidence type="ECO:0000259" key="2">
    <source>
        <dbReference type="Pfam" id="PF12229"/>
    </source>
</evidence>
<keyword evidence="1" id="KW-1133">Transmembrane helix</keyword>
<gene>
    <name evidence="3" type="ORF">J0J70_10465</name>
</gene>